<dbReference type="SMART" id="SM00710">
    <property type="entry name" value="PbH1"/>
    <property type="match status" value="6"/>
</dbReference>
<dbReference type="InterPro" id="IPR012334">
    <property type="entry name" value="Pectin_lyas_fold"/>
</dbReference>
<proteinExistence type="predicted"/>
<protein>
    <recommendedName>
        <fullName evidence="4">Right-handed parallel beta-helix repeat-containing protein</fullName>
    </recommendedName>
</protein>
<evidence type="ECO:0008006" key="4">
    <source>
        <dbReference type="Google" id="ProtNLM"/>
    </source>
</evidence>
<feature type="transmembrane region" description="Helical" evidence="1">
    <location>
        <begin position="12"/>
        <end position="31"/>
    </location>
</feature>
<keyword evidence="1" id="KW-1133">Transmembrane helix</keyword>
<keyword evidence="1" id="KW-0812">Transmembrane</keyword>
<dbReference type="SUPFAM" id="SSF51126">
    <property type="entry name" value="Pectin lyase-like"/>
    <property type="match status" value="1"/>
</dbReference>
<reference evidence="2" key="1">
    <citation type="journal article" date="2019" name="PLoS Negl. Trop. Dis.">
        <title>Revisiting the worldwide diversity of Leptospira species in the environment.</title>
        <authorList>
            <person name="Vincent A.T."/>
            <person name="Schiettekatte O."/>
            <person name="Bourhy P."/>
            <person name="Veyrier F.J."/>
            <person name="Picardeau M."/>
        </authorList>
    </citation>
    <scope>NUCLEOTIDE SEQUENCE [LARGE SCALE GENOMIC DNA]</scope>
    <source>
        <strain evidence="2">201702422</strain>
    </source>
</reference>
<keyword evidence="1" id="KW-0472">Membrane</keyword>
<sequence length="496" mass="51533">MRKYIKPSQTNLILVFVLIFFQFHCLLNPIVRELLDLDPSKKKNNLLQLSILLGLYGGPSATVTPSVGCVILANTKIRVVFNRSMNPTSLSAVLGTPLDQTWSNTFAANDTVDLSGSLPVGKNSFQLDGNDSNGFRLATVTGNYTVLATNTNLYYVSPSGNNGNPGTTPGSAKLTIPSAITGATAPAAILVSEGNYPVDSGLGTQVSLVNNVSLYGGFSSDFLNRNSNLYITKIEDTTVSVVPDSLTISAGATITSSTILDGFTIRGSSNPNATTGTFMAIYCFSGSPTITNNRVEAGSNINGNSVGILLESSSANIANNTIHGGVSTTQSTFGISVGLSSSPTITSNVIYEGNALDSAHGIYNTPDANTPTIINNTVAGGTGNISYGLNSSHPSNSIVTGNSFDGGTGNTSMAIYHGFGAGNVNAYQQNTLFTTGGTTRYCFYEGGGTNPISFNGNRLYNCPTALYFDNATTFINDIGTINGGTAGGASFTGNYQ</sequence>
<dbReference type="Gene3D" id="2.160.20.10">
    <property type="entry name" value="Single-stranded right-handed beta-helix, Pectin lyase-like"/>
    <property type="match status" value="1"/>
</dbReference>
<dbReference type="InterPro" id="IPR011050">
    <property type="entry name" value="Pectin_lyase_fold/virulence"/>
</dbReference>
<organism evidence="2 3">
    <name type="scientific">Leptospira congkakensis</name>
    <dbReference type="NCBI Taxonomy" id="2484932"/>
    <lineage>
        <taxon>Bacteria</taxon>
        <taxon>Pseudomonadati</taxon>
        <taxon>Spirochaetota</taxon>
        <taxon>Spirochaetia</taxon>
        <taxon>Leptospirales</taxon>
        <taxon>Leptospiraceae</taxon>
        <taxon>Leptospira</taxon>
    </lineage>
</organism>
<evidence type="ECO:0000256" key="1">
    <source>
        <dbReference type="SAM" id="Phobius"/>
    </source>
</evidence>
<feature type="transmembrane region" description="Helical" evidence="1">
    <location>
        <begin position="51"/>
        <end position="73"/>
    </location>
</feature>
<evidence type="ECO:0000313" key="3">
    <source>
        <dbReference type="Proteomes" id="UP000298263"/>
    </source>
</evidence>
<dbReference type="OrthoDB" id="319266at2"/>
<name>A0A4Z1AB72_9LEPT</name>
<dbReference type="InterPro" id="IPR006626">
    <property type="entry name" value="PbH1"/>
</dbReference>
<keyword evidence="3" id="KW-1185">Reference proteome</keyword>
<dbReference type="Proteomes" id="UP000298263">
    <property type="component" value="Unassembled WGS sequence"/>
</dbReference>
<evidence type="ECO:0000313" key="2">
    <source>
        <dbReference type="EMBL" id="TGL96744.1"/>
    </source>
</evidence>
<dbReference type="EMBL" id="RQGP01000006">
    <property type="protein sequence ID" value="TGL96744.1"/>
    <property type="molecule type" value="Genomic_DNA"/>
</dbReference>
<comment type="caution">
    <text evidence="2">The sequence shown here is derived from an EMBL/GenBank/DDBJ whole genome shotgun (WGS) entry which is preliminary data.</text>
</comment>
<accession>A0A4Z1AB72</accession>
<dbReference type="RefSeq" id="WP_135584957.1">
    <property type="nucleotide sequence ID" value="NZ_RQGO01000018.1"/>
</dbReference>
<gene>
    <name evidence="2" type="ORF">EHQ69_00450</name>
</gene>
<dbReference type="AlphaFoldDB" id="A0A4Z1AB72"/>